<organism evidence="10 11">
    <name type="scientific">Symmachiella dynata</name>
    <dbReference type="NCBI Taxonomy" id="2527995"/>
    <lineage>
        <taxon>Bacteria</taxon>
        <taxon>Pseudomonadati</taxon>
        <taxon>Planctomycetota</taxon>
        <taxon>Planctomycetia</taxon>
        <taxon>Planctomycetales</taxon>
        <taxon>Planctomycetaceae</taxon>
        <taxon>Symmachiella</taxon>
    </lineage>
</organism>
<feature type="repeat" description="TPR" evidence="8">
    <location>
        <begin position="37"/>
        <end position="70"/>
    </location>
</feature>
<dbReference type="SUPFAM" id="SSF48452">
    <property type="entry name" value="TPR-like"/>
    <property type="match status" value="1"/>
</dbReference>
<evidence type="ECO:0000256" key="1">
    <source>
        <dbReference type="ARBA" id="ARBA00004922"/>
    </source>
</evidence>
<dbReference type="PROSITE" id="PS50005">
    <property type="entry name" value="TPR"/>
    <property type="match status" value="5"/>
</dbReference>
<comment type="pathway">
    <text evidence="1">Protein modification; protein glycosylation.</text>
</comment>
<dbReference type="InterPro" id="IPR011990">
    <property type="entry name" value="TPR-like_helical_dom_sf"/>
</dbReference>
<dbReference type="InterPro" id="IPR019734">
    <property type="entry name" value="TPR_rpt"/>
</dbReference>
<dbReference type="InterPro" id="IPR051939">
    <property type="entry name" value="Glycosyltr_41/O-GlcNAc_trsf"/>
</dbReference>
<protein>
    <recommendedName>
        <fullName evidence="3">protein O-GlcNAc transferase</fullName>
        <ecNumber evidence="3">2.4.1.255</ecNumber>
    </recommendedName>
</protein>
<dbReference type="EMBL" id="CP036276">
    <property type="protein sequence ID" value="QDU44486.1"/>
    <property type="molecule type" value="Genomic_DNA"/>
</dbReference>
<dbReference type="Gene3D" id="1.25.40.10">
    <property type="entry name" value="Tetratricopeptide repeat domain"/>
    <property type="match status" value="2"/>
</dbReference>
<keyword evidence="4" id="KW-0328">Glycosyltransferase</keyword>
<dbReference type="KEGG" id="sdyn:Mal52_29680"/>
<evidence type="ECO:0000259" key="9">
    <source>
        <dbReference type="Pfam" id="PF13844"/>
    </source>
</evidence>
<dbReference type="SUPFAM" id="SSF53756">
    <property type="entry name" value="UDP-Glycosyltransferase/glycogen phosphorylase"/>
    <property type="match status" value="1"/>
</dbReference>
<feature type="repeat" description="TPR" evidence="8">
    <location>
        <begin position="173"/>
        <end position="206"/>
    </location>
</feature>
<keyword evidence="5" id="KW-0808">Transferase</keyword>
<evidence type="ECO:0000256" key="4">
    <source>
        <dbReference type="ARBA" id="ARBA00022676"/>
    </source>
</evidence>
<dbReference type="Pfam" id="PF13414">
    <property type="entry name" value="TPR_11"/>
    <property type="match status" value="2"/>
</dbReference>
<keyword evidence="10" id="KW-0449">Lipoprotein</keyword>
<proteinExistence type="inferred from homology"/>
<dbReference type="GO" id="GO:0097363">
    <property type="term" value="F:protein O-acetylglucosaminyltransferase activity"/>
    <property type="evidence" value="ECO:0007669"/>
    <property type="project" value="UniProtKB-EC"/>
</dbReference>
<dbReference type="Pfam" id="PF13181">
    <property type="entry name" value="TPR_8"/>
    <property type="match status" value="1"/>
</dbReference>
<sequence>MTVGESLVNSALRFHRAGEYRMAEQFYTQILNETPAPAVHTNLGIVKRALGDFEGAIACYRRAIELDATCFEAHNNLGNLLWKQGRLAEALGSLKQAASLNPTAVMSRCTLGLIQTELGELDAAIDEFQTALRIAPEFAETHNGLGRALQLRGEFAQACVAYRRAIQLKPDFAAAHVSLGNALTALHRFDEACEHYRTALRINPAERTARDNLLMAMQYDPEFDVDELFGAHCELAQTMQCAAPSVVQHDNDPAPHRRLRIGYVSPDFRKHSVAFFMKPILARHDPSEVEIFCYAQVAQPDETTQRMRELAGNWRSTVGMSDAAVVELIRRDQIDILVDLAGHTAGNRLGVFSQKPAPIQVSYLGYGNTTGLSSVDYWLTGAVADPPGESRRHTETLIRLQRGIASYAPPTVAPDVAPPPSVRNGFLTFGSFNKRVKINPAVIRLWSRVLESLPTSRLVLKDRAYASQEMREITLAEFLRCGVEAERIDLIPRAESLRDHLQLYSQIDVALDPFPYGGSTTTCEALWMGVPVLTLRGNCYVSRMTSSLLTQIGLTGCIAETPDDFVRRAIAWDGQADCLAELRRELRTVCADSPLCDATGYTQELEAVYRTMWQTWCAQSSSLRIHERAIGGR</sequence>
<dbReference type="Gene3D" id="3.40.50.2000">
    <property type="entry name" value="Glycogen Phosphorylase B"/>
    <property type="match status" value="1"/>
</dbReference>
<accession>A0A517ZPR6</accession>
<gene>
    <name evidence="10" type="ORF">Mal52_29680</name>
</gene>
<evidence type="ECO:0000256" key="3">
    <source>
        <dbReference type="ARBA" id="ARBA00011970"/>
    </source>
</evidence>
<evidence type="ECO:0000256" key="2">
    <source>
        <dbReference type="ARBA" id="ARBA00005386"/>
    </source>
</evidence>
<keyword evidence="11" id="KW-1185">Reference proteome</keyword>
<feature type="repeat" description="TPR" evidence="8">
    <location>
        <begin position="139"/>
        <end position="172"/>
    </location>
</feature>
<feature type="repeat" description="TPR" evidence="8">
    <location>
        <begin position="71"/>
        <end position="104"/>
    </location>
</feature>
<dbReference type="Pfam" id="PF13844">
    <property type="entry name" value="Glyco_transf_41"/>
    <property type="match status" value="2"/>
</dbReference>
<feature type="repeat" description="TPR" evidence="8">
    <location>
        <begin position="105"/>
        <end position="138"/>
    </location>
</feature>
<evidence type="ECO:0000256" key="7">
    <source>
        <dbReference type="ARBA" id="ARBA00022803"/>
    </source>
</evidence>
<keyword evidence="7 8" id="KW-0802">TPR repeat</keyword>
<dbReference type="SMART" id="SM00028">
    <property type="entry name" value="TPR"/>
    <property type="match status" value="5"/>
</dbReference>
<dbReference type="EC" id="2.4.1.255" evidence="3"/>
<dbReference type="PANTHER" id="PTHR44835:SF1">
    <property type="entry name" value="PROTEIN O-GLCNAC TRANSFERASE"/>
    <property type="match status" value="1"/>
</dbReference>
<keyword evidence="6" id="KW-0677">Repeat</keyword>
<reference evidence="10 11" key="1">
    <citation type="submission" date="2019-02" db="EMBL/GenBank/DDBJ databases">
        <title>Deep-cultivation of Planctomycetes and their phenomic and genomic characterization uncovers novel biology.</title>
        <authorList>
            <person name="Wiegand S."/>
            <person name="Jogler M."/>
            <person name="Boedeker C."/>
            <person name="Pinto D."/>
            <person name="Vollmers J."/>
            <person name="Rivas-Marin E."/>
            <person name="Kohn T."/>
            <person name="Peeters S.H."/>
            <person name="Heuer A."/>
            <person name="Rast P."/>
            <person name="Oberbeckmann S."/>
            <person name="Bunk B."/>
            <person name="Jeske O."/>
            <person name="Meyerdierks A."/>
            <person name="Storesund J.E."/>
            <person name="Kallscheuer N."/>
            <person name="Luecker S."/>
            <person name="Lage O.M."/>
            <person name="Pohl T."/>
            <person name="Merkel B.J."/>
            <person name="Hornburger P."/>
            <person name="Mueller R.-W."/>
            <person name="Bruemmer F."/>
            <person name="Labrenz M."/>
            <person name="Spormann A.M."/>
            <person name="Op den Camp H."/>
            <person name="Overmann J."/>
            <person name="Amann R."/>
            <person name="Jetten M.S.M."/>
            <person name="Mascher T."/>
            <person name="Medema M.H."/>
            <person name="Devos D.P."/>
            <person name="Kaster A.-K."/>
            <person name="Ovreas L."/>
            <person name="Rohde M."/>
            <person name="Galperin M.Y."/>
            <person name="Jogler C."/>
        </authorList>
    </citation>
    <scope>NUCLEOTIDE SEQUENCE [LARGE SCALE GENOMIC DNA]</scope>
    <source>
        <strain evidence="10 11">Mal52</strain>
    </source>
</reference>
<dbReference type="PANTHER" id="PTHR44835">
    <property type="entry name" value="UDP-N-ACETYLGLUCOSAMINE--PEPTIDE N-ACETYLGLUCOSAMINYLTRANSFERASE SPINDLY-RELATED"/>
    <property type="match status" value="1"/>
</dbReference>
<evidence type="ECO:0000256" key="8">
    <source>
        <dbReference type="PROSITE-ProRule" id="PRU00339"/>
    </source>
</evidence>
<comment type="similarity">
    <text evidence="2">Belongs to the glycosyltransferase 41 family. O-GlcNAc transferase subfamily.</text>
</comment>
<evidence type="ECO:0000256" key="5">
    <source>
        <dbReference type="ARBA" id="ARBA00022679"/>
    </source>
</evidence>
<evidence type="ECO:0000256" key="6">
    <source>
        <dbReference type="ARBA" id="ARBA00022737"/>
    </source>
</evidence>
<dbReference type="InterPro" id="IPR029489">
    <property type="entry name" value="OGT/SEC/SPY_C"/>
</dbReference>
<dbReference type="Proteomes" id="UP000319383">
    <property type="component" value="Chromosome"/>
</dbReference>
<dbReference type="PROSITE" id="PS50293">
    <property type="entry name" value="TPR_REGION"/>
    <property type="match status" value="1"/>
</dbReference>
<dbReference type="RefSeq" id="WP_145376843.1">
    <property type="nucleotide sequence ID" value="NZ_CP036276.1"/>
</dbReference>
<dbReference type="Gene3D" id="3.40.50.11380">
    <property type="match status" value="1"/>
</dbReference>
<name>A0A517ZPR6_9PLAN</name>
<evidence type="ECO:0000313" key="11">
    <source>
        <dbReference type="Proteomes" id="UP000319383"/>
    </source>
</evidence>
<feature type="domain" description="O-GlcNAc transferase C-terminal" evidence="9">
    <location>
        <begin position="249"/>
        <end position="399"/>
    </location>
</feature>
<feature type="domain" description="O-GlcNAc transferase C-terminal" evidence="9">
    <location>
        <begin position="427"/>
        <end position="605"/>
    </location>
</feature>
<dbReference type="AlphaFoldDB" id="A0A517ZPR6"/>
<evidence type="ECO:0000313" key="10">
    <source>
        <dbReference type="EMBL" id="QDU44486.1"/>
    </source>
</evidence>